<evidence type="ECO:0000256" key="2">
    <source>
        <dbReference type="SAM" id="Phobius"/>
    </source>
</evidence>
<accession>A0ABT8AC33</accession>
<feature type="region of interest" description="Disordered" evidence="1">
    <location>
        <begin position="1"/>
        <end position="28"/>
    </location>
</feature>
<keyword evidence="2" id="KW-1133">Transmembrane helix</keyword>
<keyword evidence="4" id="KW-1185">Reference proteome</keyword>
<keyword evidence="2" id="KW-0812">Transmembrane</keyword>
<proteinExistence type="predicted"/>
<dbReference type="RefSeq" id="WP_290319264.1">
    <property type="nucleotide sequence ID" value="NZ_JAUFPN010000190.1"/>
</dbReference>
<dbReference type="EMBL" id="JAUFPN010000190">
    <property type="protein sequence ID" value="MDN3567243.1"/>
    <property type="molecule type" value="Genomic_DNA"/>
</dbReference>
<dbReference type="Proteomes" id="UP001529369">
    <property type="component" value="Unassembled WGS sequence"/>
</dbReference>
<reference evidence="4" key="1">
    <citation type="journal article" date="2019" name="Int. J. Syst. Evol. Microbiol.">
        <title>The Global Catalogue of Microorganisms (GCM) 10K type strain sequencing project: providing services to taxonomists for standard genome sequencing and annotation.</title>
        <authorList>
            <consortium name="The Broad Institute Genomics Platform"/>
            <consortium name="The Broad Institute Genome Sequencing Center for Infectious Disease"/>
            <person name="Wu L."/>
            <person name="Ma J."/>
        </authorList>
    </citation>
    <scope>NUCLEOTIDE SEQUENCE [LARGE SCALE GENOMIC DNA]</scope>
    <source>
        <strain evidence="4">CECT 7131</strain>
    </source>
</reference>
<evidence type="ECO:0000313" key="3">
    <source>
        <dbReference type="EMBL" id="MDN3567243.1"/>
    </source>
</evidence>
<feature type="transmembrane region" description="Helical" evidence="2">
    <location>
        <begin position="50"/>
        <end position="69"/>
    </location>
</feature>
<name>A0ABT8AC33_9PROT</name>
<gene>
    <name evidence="3" type="ORF">QWZ14_22925</name>
</gene>
<keyword evidence="2" id="KW-0472">Membrane</keyword>
<organism evidence="3 4">
    <name type="scientific">Paeniroseomonas aquatica</name>
    <dbReference type="NCBI Taxonomy" id="373043"/>
    <lineage>
        <taxon>Bacteria</taxon>
        <taxon>Pseudomonadati</taxon>
        <taxon>Pseudomonadota</taxon>
        <taxon>Alphaproteobacteria</taxon>
        <taxon>Acetobacterales</taxon>
        <taxon>Acetobacteraceae</taxon>
        <taxon>Paeniroseomonas</taxon>
    </lineage>
</organism>
<evidence type="ECO:0000256" key="1">
    <source>
        <dbReference type="SAM" id="MobiDB-lite"/>
    </source>
</evidence>
<comment type="caution">
    <text evidence="3">The sequence shown here is derived from an EMBL/GenBank/DDBJ whole genome shotgun (WGS) entry which is preliminary data.</text>
</comment>
<feature type="compositionally biased region" description="Basic and acidic residues" evidence="1">
    <location>
        <begin position="1"/>
        <end position="12"/>
    </location>
</feature>
<protein>
    <submittedName>
        <fullName evidence="3">Uncharacterized protein</fullName>
    </submittedName>
</protein>
<sequence>MPDDLGDARSRAEAQGFREQAERRKSADPAYAYAPRWVPSGNWRMGLGDVIVIVFGVGLLLMVFGMKLFGVF</sequence>
<evidence type="ECO:0000313" key="4">
    <source>
        <dbReference type="Proteomes" id="UP001529369"/>
    </source>
</evidence>